<feature type="transmembrane region" description="Helical" evidence="1">
    <location>
        <begin position="148"/>
        <end position="168"/>
    </location>
</feature>
<keyword evidence="3" id="KW-0012">Acyltransferase</keyword>
<feature type="transmembrane region" description="Helical" evidence="1">
    <location>
        <begin position="85"/>
        <end position="105"/>
    </location>
</feature>
<evidence type="ECO:0000256" key="1">
    <source>
        <dbReference type="SAM" id="Phobius"/>
    </source>
</evidence>
<dbReference type="RefSeq" id="WP_191323658.1">
    <property type="nucleotide sequence ID" value="NZ_BMZP01000005.1"/>
</dbReference>
<feature type="transmembrane region" description="Helical" evidence="1">
    <location>
        <begin position="205"/>
        <end position="226"/>
    </location>
</feature>
<organism evidence="3 4">
    <name type="scientific">Novosphingobium pokkalii</name>
    <dbReference type="NCBI Taxonomy" id="1770194"/>
    <lineage>
        <taxon>Bacteria</taxon>
        <taxon>Pseudomonadati</taxon>
        <taxon>Pseudomonadota</taxon>
        <taxon>Alphaproteobacteria</taxon>
        <taxon>Sphingomonadales</taxon>
        <taxon>Sphingomonadaceae</taxon>
        <taxon>Novosphingobium</taxon>
    </lineage>
</organism>
<dbReference type="InterPro" id="IPR012429">
    <property type="entry name" value="HGSNAT_cat"/>
</dbReference>
<evidence type="ECO:0000259" key="2">
    <source>
        <dbReference type="Pfam" id="PF07786"/>
    </source>
</evidence>
<keyword evidence="3" id="KW-0808">Transferase</keyword>
<keyword evidence="1" id="KW-1133">Transmembrane helix</keyword>
<keyword evidence="1" id="KW-0472">Membrane</keyword>
<evidence type="ECO:0000313" key="4">
    <source>
        <dbReference type="Proteomes" id="UP001595683"/>
    </source>
</evidence>
<dbReference type="Proteomes" id="UP001595683">
    <property type="component" value="Unassembled WGS sequence"/>
</dbReference>
<accession>A0ABV7V5N8</accession>
<name>A0ABV7V5N8_9SPHN</name>
<dbReference type="Pfam" id="PF07786">
    <property type="entry name" value="HGSNAT_cat"/>
    <property type="match status" value="1"/>
</dbReference>
<protein>
    <submittedName>
        <fullName evidence="3">Acyltransferase family protein</fullName>
    </submittedName>
</protein>
<dbReference type="PANTHER" id="PTHR31061:SF24">
    <property type="entry name" value="LD22376P"/>
    <property type="match status" value="1"/>
</dbReference>
<feature type="transmembrane region" description="Helical" evidence="1">
    <location>
        <begin position="125"/>
        <end position="143"/>
    </location>
</feature>
<feature type="transmembrane region" description="Helical" evidence="1">
    <location>
        <begin position="344"/>
        <end position="366"/>
    </location>
</feature>
<sequence>MTDNTPSPTRRFTALDVFRGITIFLMILVNTAGPGAPAFPQLVHAKWIGFTLADAIFPSFLFAMGNAMSFALRKRVDTAPYVLRLVRRAAVIFVLGYLMYWFPFVQHGADGWTWKPFALTRVPGVLQRLALCYLAAGLLVRWLSVRQILAVGAVLLLGYWAILVGLSAPGMAFDKYGNVGTHLDLWLLGPGHLYKKDAGFDPEGLLGTLPAIVNVLGGYLAGLAVQRGADLARTTRRMALYGLALVGAGLAWSPWFPIAKKLWTGSYVLLTLGIDCLALAAIIAVIELAGRREGTRFFLILGRNPLAIYLFSELFVTVLNLIPTPEGGVYDWVGKALFQSLAPGAVGSLLCALAYTMVCWAVGWAMDRKGLILRA</sequence>
<feature type="transmembrane region" description="Helical" evidence="1">
    <location>
        <begin position="238"/>
        <end position="255"/>
    </location>
</feature>
<evidence type="ECO:0000313" key="3">
    <source>
        <dbReference type="EMBL" id="MFC3671548.1"/>
    </source>
</evidence>
<keyword evidence="4" id="KW-1185">Reference proteome</keyword>
<dbReference type="EMBL" id="JBHRYE010000012">
    <property type="protein sequence ID" value="MFC3671548.1"/>
    <property type="molecule type" value="Genomic_DNA"/>
</dbReference>
<comment type="caution">
    <text evidence="3">The sequence shown here is derived from an EMBL/GenBank/DDBJ whole genome shotgun (WGS) entry which is preliminary data.</text>
</comment>
<proteinExistence type="predicted"/>
<dbReference type="PANTHER" id="PTHR31061">
    <property type="entry name" value="LD22376P"/>
    <property type="match status" value="1"/>
</dbReference>
<feature type="transmembrane region" description="Helical" evidence="1">
    <location>
        <begin position="267"/>
        <end position="286"/>
    </location>
</feature>
<keyword evidence="1" id="KW-0812">Transmembrane</keyword>
<dbReference type="GO" id="GO:0016746">
    <property type="term" value="F:acyltransferase activity"/>
    <property type="evidence" value="ECO:0007669"/>
    <property type="project" value="UniProtKB-KW"/>
</dbReference>
<feature type="transmembrane region" description="Helical" evidence="1">
    <location>
        <begin position="306"/>
        <end position="324"/>
    </location>
</feature>
<reference evidence="4" key="1">
    <citation type="journal article" date="2019" name="Int. J. Syst. Evol. Microbiol.">
        <title>The Global Catalogue of Microorganisms (GCM) 10K type strain sequencing project: providing services to taxonomists for standard genome sequencing and annotation.</title>
        <authorList>
            <consortium name="The Broad Institute Genomics Platform"/>
            <consortium name="The Broad Institute Genome Sequencing Center for Infectious Disease"/>
            <person name="Wu L."/>
            <person name="Ma J."/>
        </authorList>
    </citation>
    <scope>NUCLEOTIDE SEQUENCE [LARGE SCALE GENOMIC DNA]</scope>
    <source>
        <strain evidence="4">KCTC 42224</strain>
    </source>
</reference>
<feature type="transmembrane region" description="Helical" evidence="1">
    <location>
        <begin position="45"/>
        <end position="64"/>
    </location>
</feature>
<gene>
    <name evidence="3" type="ORF">ACFOOT_08920</name>
</gene>
<feature type="domain" description="Heparan-alpha-glucosaminide N-acetyltransferase catalytic" evidence="2">
    <location>
        <begin position="11"/>
        <end position="160"/>
    </location>
</feature>
<feature type="transmembrane region" description="Helical" evidence="1">
    <location>
        <begin position="12"/>
        <end position="33"/>
    </location>
</feature>